<feature type="compositionally biased region" description="Polar residues" evidence="1">
    <location>
        <begin position="188"/>
        <end position="210"/>
    </location>
</feature>
<feature type="region of interest" description="Disordered" evidence="1">
    <location>
        <begin position="185"/>
        <end position="210"/>
    </location>
</feature>
<proteinExistence type="predicted"/>
<dbReference type="EMBL" id="JBHRZG010000024">
    <property type="protein sequence ID" value="MFC3834786.1"/>
    <property type="molecule type" value="Genomic_DNA"/>
</dbReference>
<feature type="compositionally biased region" description="Low complexity" evidence="1">
    <location>
        <begin position="1"/>
        <end position="25"/>
    </location>
</feature>
<reference evidence="3" key="1">
    <citation type="journal article" date="2019" name="Int. J. Syst. Evol. Microbiol.">
        <title>The Global Catalogue of Microorganisms (GCM) 10K type strain sequencing project: providing services to taxonomists for standard genome sequencing and annotation.</title>
        <authorList>
            <consortium name="The Broad Institute Genomics Platform"/>
            <consortium name="The Broad Institute Genome Sequencing Center for Infectious Disease"/>
            <person name="Wu L."/>
            <person name="Ma J."/>
        </authorList>
    </citation>
    <scope>NUCLEOTIDE SEQUENCE [LARGE SCALE GENOMIC DNA]</scope>
    <source>
        <strain evidence="3">CCTCC AB 2017081</strain>
    </source>
</reference>
<feature type="region of interest" description="Disordered" evidence="1">
    <location>
        <begin position="1"/>
        <end position="33"/>
    </location>
</feature>
<sequence>MTQGAAADTTAQGATTTSSAQTGGTDHLRLTDAEWRAKRKGELADAAVDKLVQKVIDLEADAHKLRQRQTPEGSRVLTADEAKAYDAYVALGKPETLKTELETGKAAVTERDTLKRSAEIAAVADVVKAKTSVLTERLNLDELTAKVQGEGDKKAVHVFDKGGKDLGELRAYADQHWADYVPSLFPQGGSQQNQGTVVTPQAGAGTTNSSTGVTGYAAQVLAARQAAANPTPPTGGTA</sequence>
<dbReference type="Proteomes" id="UP001595803">
    <property type="component" value="Unassembled WGS sequence"/>
</dbReference>
<keyword evidence="3" id="KW-1185">Reference proteome</keyword>
<evidence type="ECO:0000256" key="1">
    <source>
        <dbReference type="SAM" id="MobiDB-lite"/>
    </source>
</evidence>
<name>A0ABV7ZBL9_9DEIO</name>
<comment type="caution">
    <text evidence="2">The sequence shown here is derived from an EMBL/GenBank/DDBJ whole genome shotgun (WGS) entry which is preliminary data.</text>
</comment>
<organism evidence="2 3">
    <name type="scientific">Deinococcus rufus</name>
    <dbReference type="NCBI Taxonomy" id="2136097"/>
    <lineage>
        <taxon>Bacteria</taxon>
        <taxon>Thermotogati</taxon>
        <taxon>Deinococcota</taxon>
        <taxon>Deinococci</taxon>
        <taxon>Deinococcales</taxon>
        <taxon>Deinococcaceae</taxon>
        <taxon>Deinococcus</taxon>
    </lineage>
</organism>
<evidence type="ECO:0000313" key="3">
    <source>
        <dbReference type="Proteomes" id="UP001595803"/>
    </source>
</evidence>
<accession>A0ABV7ZBL9</accession>
<dbReference type="RefSeq" id="WP_322472229.1">
    <property type="nucleotide sequence ID" value="NZ_JBHRZG010000024.1"/>
</dbReference>
<protein>
    <submittedName>
        <fullName evidence="2">Uncharacterized protein</fullName>
    </submittedName>
</protein>
<evidence type="ECO:0000313" key="2">
    <source>
        <dbReference type="EMBL" id="MFC3834786.1"/>
    </source>
</evidence>
<gene>
    <name evidence="2" type="ORF">ACFOSB_18160</name>
</gene>